<evidence type="ECO:0000313" key="2">
    <source>
        <dbReference type="EMBL" id="VDI22801.1"/>
    </source>
</evidence>
<dbReference type="Proteomes" id="UP000596742">
    <property type="component" value="Unassembled WGS sequence"/>
</dbReference>
<accession>A0A8B6DN86</accession>
<dbReference type="PANTHER" id="PTHR34203:SF15">
    <property type="entry name" value="SLL1173 PROTEIN"/>
    <property type="match status" value="1"/>
</dbReference>
<evidence type="ECO:0000256" key="1">
    <source>
        <dbReference type="SAM" id="Phobius"/>
    </source>
</evidence>
<dbReference type="PANTHER" id="PTHR34203">
    <property type="entry name" value="METHYLTRANSFERASE, FKBM FAMILY PROTEIN"/>
    <property type="match status" value="1"/>
</dbReference>
<feature type="transmembrane region" description="Helical" evidence="1">
    <location>
        <begin position="12"/>
        <end position="34"/>
    </location>
</feature>
<dbReference type="OrthoDB" id="6084177at2759"/>
<keyword evidence="3" id="KW-1185">Reference proteome</keyword>
<dbReference type="SUPFAM" id="SSF53335">
    <property type="entry name" value="S-adenosyl-L-methionine-dependent methyltransferases"/>
    <property type="match status" value="1"/>
</dbReference>
<dbReference type="InterPro" id="IPR029063">
    <property type="entry name" value="SAM-dependent_MTases_sf"/>
</dbReference>
<sequence>MNVKRKAWIARHFLRWVKFTLVCVLLLSLPMFYLNMKPYRVMPKSFIYDDGWQHRGVCNFSKISAAQITTLHDTDFDLNMFVHNPKMDQISEILYHSNNLKDVPSAKLVKAFLDVFTDIDYVIDIGAHIGSISILSAMMGKKVVAIDADKENLNLLCSSVVNSSLQKNVVIIHGVVGMSHKAVTWAYQTNGNHSGNYVDTKDITWSQKSGSNWRLEGRAPFMMDNMMDMLPNMSASNVFVSIDVNGYENIVLSGAHLFFKKTKVRGVLINFKYHKSKPSGSFIVQILKKTGLHPYCYLNNTLVNLEKYKISDWPDQIMWI</sequence>
<dbReference type="AlphaFoldDB" id="A0A8B6DN86"/>
<protein>
    <recommendedName>
        <fullName evidence="4">Methyltransferase FkbM domain-containing protein</fullName>
    </recommendedName>
</protein>
<keyword evidence="1" id="KW-1133">Transmembrane helix</keyword>
<name>A0A8B6DN86_MYTGA</name>
<gene>
    <name evidence="2" type="ORF">MGAL_10B066179</name>
</gene>
<dbReference type="InterPro" id="IPR052514">
    <property type="entry name" value="SAM-dependent_MTase"/>
</dbReference>
<evidence type="ECO:0000313" key="3">
    <source>
        <dbReference type="Proteomes" id="UP000596742"/>
    </source>
</evidence>
<dbReference type="NCBIfam" id="TIGR01444">
    <property type="entry name" value="fkbM_fam"/>
    <property type="match status" value="1"/>
</dbReference>
<dbReference type="EMBL" id="UYJE01003838">
    <property type="protein sequence ID" value="VDI22801.1"/>
    <property type="molecule type" value="Genomic_DNA"/>
</dbReference>
<proteinExistence type="predicted"/>
<keyword evidence="1" id="KW-0812">Transmembrane</keyword>
<reference evidence="2" key="1">
    <citation type="submission" date="2018-11" db="EMBL/GenBank/DDBJ databases">
        <authorList>
            <person name="Alioto T."/>
            <person name="Alioto T."/>
        </authorList>
    </citation>
    <scope>NUCLEOTIDE SEQUENCE</scope>
</reference>
<dbReference type="InterPro" id="IPR006342">
    <property type="entry name" value="FkbM_mtfrase"/>
</dbReference>
<evidence type="ECO:0008006" key="4">
    <source>
        <dbReference type="Google" id="ProtNLM"/>
    </source>
</evidence>
<organism evidence="2 3">
    <name type="scientific">Mytilus galloprovincialis</name>
    <name type="common">Mediterranean mussel</name>
    <dbReference type="NCBI Taxonomy" id="29158"/>
    <lineage>
        <taxon>Eukaryota</taxon>
        <taxon>Metazoa</taxon>
        <taxon>Spiralia</taxon>
        <taxon>Lophotrochozoa</taxon>
        <taxon>Mollusca</taxon>
        <taxon>Bivalvia</taxon>
        <taxon>Autobranchia</taxon>
        <taxon>Pteriomorphia</taxon>
        <taxon>Mytilida</taxon>
        <taxon>Mytiloidea</taxon>
        <taxon>Mytilidae</taxon>
        <taxon>Mytilinae</taxon>
        <taxon>Mytilus</taxon>
    </lineage>
</organism>
<dbReference type="Gene3D" id="3.40.50.150">
    <property type="entry name" value="Vaccinia Virus protein VP39"/>
    <property type="match status" value="1"/>
</dbReference>
<comment type="caution">
    <text evidence="2">The sequence shown here is derived from an EMBL/GenBank/DDBJ whole genome shotgun (WGS) entry which is preliminary data.</text>
</comment>
<keyword evidence="1" id="KW-0472">Membrane</keyword>